<dbReference type="EMBL" id="CP115667">
    <property type="protein sequence ID" value="WBW50746.1"/>
    <property type="molecule type" value="Genomic_DNA"/>
</dbReference>
<keyword evidence="2" id="KW-1185">Reference proteome</keyword>
<dbReference type="RefSeq" id="WP_271192270.1">
    <property type="nucleotide sequence ID" value="NZ_CP115667.1"/>
</dbReference>
<reference evidence="1 2" key="1">
    <citation type="submission" date="2023-01" db="EMBL/GenBank/DDBJ databases">
        <authorList>
            <person name="Lee S.H."/>
            <person name="Jung H.S."/>
            <person name="Yun J.U."/>
        </authorList>
    </citation>
    <scope>NUCLEOTIDE SEQUENCE [LARGE SCALE GENOMIC DNA]</scope>
    <source>
        <strain evidence="1 2">CBA3646</strain>
    </source>
</reference>
<evidence type="ECO:0000313" key="1">
    <source>
        <dbReference type="EMBL" id="WBW50746.1"/>
    </source>
</evidence>
<gene>
    <name evidence="1" type="ORF">O6R05_04125</name>
</gene>
<dbReference type="Proteomes" id="UP001210339">
    <property type="component" value="Chromosome"/>
</dbReference>
<organism evidence="1 2">
    <name type="scientific">Peptoniphilus equinus</name>
    <dbReference type="NCBI Taxonomy" id="3016343"/>
    <lineage>
        <taxon>Bacteria</taxon>
        <taxon>Bacillati</taxon>
        <taxon>Bacillota</taxon>
        <taxon>Tissierellia</taxon>
        <taxon>Tissierellales</taxon>
        <taxon>Peptoniphilaceae</taxon>
        <taxon>Peptoniphilus</taxon>
    </lineage>
</organism>
<protein>
    <submittedName>
        <fullName evidence="1">DsbA family protein</fullName>
    </submittedName>
</protein>
<accession>A0ABY7QWJ4</accession>
<sequence>MKLTIFTDVVDTWSWGEEKVLRALQYLYGDRVKFEFVMGGMIEDYRDLLPQNMKDQDSADMANGILHAMWTTGVIVHGMPISDVPPKLFTPNQSSTNRLDEYVVAVREVAPNRTHDFLRRLREATLVDGKVTTDPEVFKELIRVCGIDETDVASVLNGRSRELFLEDRMATFDRRVERFPTFMYTDDNHREYLLKGYQRLDQLVDFIQRHHSMAQHPVNDSIEGVKAFIESYPRVFEAEVLTLFAHGREHLDQLLQQDGNYVLEKGEIKRTND</sequence>
<dbReference type="InterPro" id="IPR036249">
    <property type="entry name" value="Thioredoxin-like_sf"/>
</dbReference>
<dbReference type="Gene3D" id="3.40.30.10">
    <property type="entry name" value="Glutaredoxin"/>
    <property type="match status" value="1"/>
</dbReference>
<dbReference type="Pfam" id="PF13743">
    <property type="entry name" value="Thioredoxin_5"/>
    <property type="match status" value="1"/>
</dbReference>
<proteinExistence type="predicted"/>
<evidence type="ECO:0000313" key="2">
    <source>
        <dbReference type="Proteomes" id="UP001210339"/>
    </source>
</evidence>
<dbReference type="SUPFAM" id="SSF52833">
    <property type="entry name" value="Thioredoxin-like"/>
    <property type="match status" value="1"/>
</dbReference>
<name>A0ABY7QWJ4_9FIRM</name>
<dbReference type="Gene3D" id="1.10.472.60">
    <property type="entry name" value="putative protein disulfide isomerase domain"/>
    <property type="match status" value="1"/>
</dbReference>